<evidence type="ECO:0000256" key="7">
    <source>
        <dbReference type="ARBA" id="ARBA00023002"/>
    </source>
</evidence>
<comment type="cofactor">
    <cofactor evidence="11">
        <name>heme</name>
        <dbReference type="ChEBI" id="CHEBI:30413"/>
    </cofactor>
</comment>
<protein>
    <submittedName>
        <fullName evidence="14">Cytochrome P450 734A6</fullName>
        <ecNumber evidence="14">1.14.-.-</ecNumber>
    </submittedName>
</protein>
<dbReference type="STRING" id="1088818.A0A2I0BB37"/>
<keyword evidence="4" id="KW-0812">Transmembrane</keyword>
<dbReference type="GO" id="GO:0016705">
    <property type="term" value="F:oxidoreductase activity, acting on paired donors, with incorporation or reduction of molecular oxygen"/>
    <property type="evidence" value="ECO:0007669"/>
    <property type="project" value="InterPro"/>
</dbReference>
<feature type="signal peptide" evidence="13">
    <location>
        <begin position="1"/>
        <end position="22"/>
    </location>
</feature>
<dbReference type="Proteomes" id="UP000236161">
    <property type="component" value="Unassembled WGS sequence"/>
</dbReference>
<evidence type="ECO:0000256" key="11">
    <source>
        <dbReference type="PIRSR" id="PIRSR602401-1"/>
    </source>
</evidence>
<dbReference type="InterPro" id="IPR001128">
    <property type="entry name" value="Cyt_P450"/>
</dbReference>
<keyword evidence="13" id="KW-0732">Signal</keyword>
<dbReference type="PRINTS" id="PR00463">
    <property type="entry name" value="EP450I"/>
</dbReference>
<dbReference type="OrthoDB" id="1470350at2759"/>
<dbReference type="InterPro" id="IPR050665">
    <property type="entry name" value="Cytochrome_P450_Monooxygen"/>
</dbReference>
<dbReference type="InterPro" id="IPR036396">
    <property type="entry name" value="Cyt_P450_sf"/>
</dbReference>
<keyword evidence="10" id="KW-0472">Membrane</keyword>
<evidence type="ECO:0000256" key="12">
    <source>
        <dbReference type="RuleBase" id="RU000461"/>
    </source>
</evidence>
<sequence>MLLVFSSSLLLFLYLLLKILHSHVWHPRRIQGHFRRQGISGPPRRLLAGGNAGEIRRMYARAAQSPRKPEFRHDVPGSVAPHYAQWSARYGQSWIPVIATSVANMLDRWEVLNQKNSEFEIDVHKECHNFSADVISRVAFGSNFEEGKRIFQLQEEQIPLVSMALRSLYIPGFRFLPTANNRKRWKLNKEIRESLQTLIQIIDECKTFYFAGKETTANALTWAILLLALHHDWQVKAREEVTSTCGMQKHPDAEDLNRFKLVGMILKETLRLYSPAALINRMTCKDVELGGINIPAGTFLYMPVISIHHDAEFWGPDADEFNPLRFSNKGENPAAFFPFGLGQRICVGQNLANIELKLALSMILQRFEFVLSPSYVHAPRLLMTIEPQFGAQVLLRKI</sequence>
<keyword evidence="9 12" id="KW-0503">Monooxygenase</keyword>
<evidence type="ECO:0000256" key="5">
    <source>
        <dbReference type="ARBA" id="ARBA00022723"/>
    </source>
</evidence>
<evidence type="ECO:0000256" key="2">
    <source>
        <dbReference type="ARBA" id="ARBA00010617"/>
    </source>
</evidence>
<accession>A0A2I0BB37</accession>
<evidence type="ECO:0000256" key="10">
    <source>
        <dbReference type="ARBA" id="ARBA00023136"/>
    </source>
</evidence>
<evidence type="ECO:0000256" key="9">
    <source>
        <dbReference type="ARBA" id="ARBA00023033"/>
    </source>
</evidence>
<evidence type="ECO:0000256" key="13">
    <source>
        <dbReference type="SAM" id="SignalP"/>
    </source>
</evidence>
<feature type="binding site" description="axial binding residue" evidence="11">
    <location>
        <position position="346"/>
    </location>
    <ligand>
        <name>heme</name>
        <dbReference type="ChEBI" id="CHEBI:30413"/>
    </ligand>
    <ligandPart>
        <name>Fe</name>
        <dbReference type="ChEBI" id="CHEBI:18248"/>
    </ligandPart>
</feature>
<name>A0A2I0BB37_9ASPA</name>
<dbReference type="PANTHER" id="PTHR24282:SF211">
    <property type="entry name" value="CYTOCHROME P450-RELATED"/>
    <property type="match status" value="1"/>
</dbReference>
<proteinExistence type="inferred from homology"/>
<dbReference type="PRINTS" id="PR00385">
    <property type="entry name" value="P450"/>
</dbReference>
<organism evidence="14 15">
    <name type="scientific">Apostasia shenzhenica</name>
    <dbReference type="NCBI Taxonomy" id="1088818"/>
    <lineage>
        <taxon>Eukaryota</taxon>
        <taxon>Viridiplantae</taxon>
        <taxon>Streptophyta</taxon>
        <taxon>Embryophyta</taxon>
        <taxon>Tracheophyta</taxon>
        <taxon>Spermatophyta</taxon>
        <taxon>Magnoliopsida</taxon>
        <taxon>Liliopsida</taxon>
        <taxon>Asparagales</taxon>
        <taxon>Orchidaceae</taxon>
        <taxon>Apostasioideae</taxon>
        <taxon>Apostasia</taxon>
    </lineage>
</organism>
<keyword evidence="7 12" id="KW-0560">Oxidoreductase</keyword>
<reference evidence="14 15" key="1">
    <citation type="journal article" date="2017" name="Nature">
        <title>The Apostasia genome and the evolution of orchids.</title>
        <authorList>
            <person name="Zhang G.Q."/>
            <person name="Liu K.W."/>
            <person name="Li Z."/>
            <person name="Lohaus R."/>
            <person name="Hsiao Y.Y."/>
            <person name="Niu S.C."/>
            <person name="Wang J.Y."/>
            <person name="Lin Y.C."/>
            <person name="Xu Q."/>
            <person name="Chen L.J."/>
            <person name="Yoshida K."/>
            <person name="Fujiwara S."/>
            <person name="Wang Z.W."/>
            <person name="Zhang Y.Q."/>
            <person name="Mitsuda N."/>
            <person name="Wang M."/>
            <person name="Liu G.H."/>
            <person name="Pecoraro L."/>
            <person name="Huang H.X."/>
            <person name="Xiao X.J."/>
            <person name="Lin M."/>
            <person name="Wu X.Y."/>
            <person name="Wu W.L."/>
            <person name="Chen Y.Y."/>
            <person name="Chang S.B."/>
            <person name="Sakamoto S."/>
            <person name="Ohme-Takagi M."/>
            <person name="Yagi M."/>
            <person name="Zeng S.J."/>
            <person name="Shen C.Y."/>
            <person name="Yeh C.M."/>
            <person name="Luo Y.B."/>
            <person name="Tsai W.C."/>
            <person name="Van de Peer Y."/>
            <person name="Liu Z.J."/>
        </authorList>
    </citation>
    <scope>NUCLEOTIDE SEQUENCE [LARGE SCALE GENOMIC DNA]</scope>
    <source>
        <strain evidence="15">cv. Shenzhen</strain>
        <tissue evidence="14">Stem</tissue>
    </source>
</reference>
<evidence type="ECO:0000256" key="6">
    <source>
        <dbReference type="ARBA" id="ARBA00022989"/>
    </source>
</evidence>
<dbReference type="PANTHER" id="PTHR24282">
    <property type="entry name" value="CYTOCHROME P450 FAMILY MEMBER"/>
    <property type="match status" value="1"/>
</dbReference>
<keyword evidence="15" id="KW-1185">Reference proteome</keyword>
<dbReference type="AlphaFoldDB" id="A0A2I0BB37"/>
<feature type="chain" id="PRO_5014144325" evidence="13">
    <location>
        <begin position="23"/>
        <end position="398"/>
    </location>
</feature>
<dbReference type="EMBL" id="KZ451899">
    <property type="protein sequence ID" value="PKA65007.1"/>
    <property type="molecule type" value="Genomic_DNA"/>
</dbReference>
<evidence type="ECO:0000256" key="1">
    <source>
        <dbReference type="ARBA" id="ARBA00004370"/>
    </source>
</evidence>
<dbReference type="GO" id="GO:0006629">
    <property type="term" value="P:lipid metabolic process"/>
    <property type="evidence" value="ECO:0007669"/>
    <property type="project" value="UniProtKB-ARBA"/>
</dbReference>
<dbReference type="InterPro" id="IPR017972">
    <property type="entry name" value="Cyt_P450_CS"/>
</dbReference>
<evidence type="ECO:0000313" key="15">
    <source>
        <dbReference type="Proteomes" id="UP000236161"/>
    </source>
</evidence>
<comment type="subcellular location">
    <subcellularLocation>
        <location evidence="1">Membrane</location>
    </subcellularLocation>
</comment>
<comment type="similarity">
    <text evidence="2 12">Belongs to the cytochrome P450 family.</text>
</comment>
<evidence type="ECO:0000256" key="8">
    <source>
        <dbReference type="ARBA" id="ARBA00023004"/>
    </source>
</evidence>
<dbReference type="InterPro" id="IPR002401">
    <property type="entry name" value="Cyt_P450_E_grp-I"/>
</dbReference>
<dbReference type="Gene3D" id="1.10.630.10">
    <property type="entry name" value="Cytochrome P450"/>
    <property type="match status" value="1"/>
</dbReference>
<keyword evidence="6" id="KW-1133">Transmembrane helix</keyword>
<dbReference type="GO" id="GO:0020037">
    <property type="term" value="F:heme binding"/>
    <property type="evidence" value="ECO:0007669"/>
    <property type="project" value="InterPro"/>
</dbReference>
<keyword evidence="8 11" id="KW-0408">Iron</keyword>
<dbReference type="Gene3D" id="1.20.120.990">
    <property type="entry name" value="Glycosyltransferase family 88, C-terminal domain"/>
    <property type="match status" value="1"/>
</dbReference>
<keyword evidence="3 11" id="KW-0349">Heme</keyword>
<evidence type="ECO:0000256" key="4">
    <source>
        <dbReference type="ARBA" id="ARBA00022692"/>
    </source>
</evidence>
<dbReference type="EC" id="1.14.-.-" evidence="14"/>
<dbReference type="GO" id="GO:0005506">
    <property type="term" value="F:iron ion binding"/>
    <property type="evidence" value="ECO:0007669"/>
    <property type="project" value="InterPro"/>
</dbReference>
<gene>
    <name evidence="14" type="primary">CYP734A6</name>
    <name evidence="14" type="ORF">AXF42_Ash011609</name>
</gene>
<dbReference type="SUPFAM" id="SSF48264">
    <property type="entry name" value="Cytochrome P450"/>
    <property type="match status" value="1"/>
</dbReference>
<evidence type="ECO:0000256" key="3">
    <source>
        <dbReference type="ARBA" id="ARBA00022617"/>
    </source>
</evidence>
<keyword evidence="5 11" id="KW-0479">Metal-binding</keyword>
<dbReference type="PROSITE" id="PS00086">
    <property type="entry name" value="CYTOCHROME_P450"/>
    <property type="match status" value="1"/>
</dbReference>
<evidence type="ECO:0000313" key="14">
    <source>
        <dbReference type="EMBL" id="PKA65007.1"/>
    </source>
</evidence>
<dbReference type="Pfam" id="PF00067">
    <property type="entry name" value="p450"/>
    <property type="match status" value="2"/>
</dbReference>
<dbReference type="GO" id="GO:0004497">
    <property type="term" value="F:monooxygenase activity"/>
    <property type="evidence" value="ECO:0007669"/>
    <property type="project" value="UniProtKB-KW"/>
</dbReference>
<dbReference type="GO" id="GO:0016020">
    <property type="term" value="C:membrane"/>
    <property type="evidence" value="ECO:0007669"/>
    <property type="project" value="UniProtKB-SubCell"/>
</dbReference>